<dbReference type="EMBL" id="LXQA011301803">
    <property type="protein sequence ID" value="MCI92463.1"/>
    <property type="molecule type" value="Genomic_DNA"/>
</dbReference>
<organism evidence="1 2">
    <name type="scientific">Trifolium medium</name>
    <dbReference type="NCBI Taxonomy" id="97028"/>
    <lineage>
        <taxon>Eukaryota</taxon>
        <taxon>Viridiplantae</taxon>
        <taxon>Streptophyta</taxon>
        <taxon>Embryophyta</taxon>
        <taxon>Tracheophyta</taxon>
        <taxon>Spermatophyta</taxon>
        <taxon>Magnoliopsida</taxon>
        <taxon>eudicotyledons</taxon>
        <taxon>Gunneridae</taxon>
        <taxon>Pentapetalae</taxon>
        <taxon>rosids</taxon>
        <taxon>fabids</taxon>
        <taxon>Fabales</taxon>
        <taxon>Fabaceae</taxon>
        <taxon>Papilionoideae</taxon>
        <taxon>50 kb inversion clade</taxon>
        <taxon>NPAAA clade</taxon>
        <taxon>Hologalegina</taxon>
        <taxon>IRL clade</taxon>
        <taxon>Trifolieae</taxon>
        <taxon>Trifolium</taxon>
    </lineage>
</organism>
<dbReference type="GO" id="GO:0016740">
    <property type="term" value="F:transferase activity"/>
    <property type="evidence" value="ECO:0007669"/>
    <property type="project" value="UniProtKB-KW"/>
</dbReference>
<keyword evidence="1" id="KW-0808">Transferase</keyword>
<dbReference type="AlphaFoldDB" id="A0A392VYB9"/>
<dbReference type="Proteomes" id="UP000265520">
    <property type="component" value="Unassembled WGS sequence"/>
</dbReference>
<comment type="caution">
    <text evidence="1">The sequence shown here is derived from an EMBL/GenBank/DDBJ whole genome shotgun (WGS) entry which is preliminary data.</text>
</comment>
<reference evidence="1 2" key="1">
    <citation type="journal article" date="2018" name="Front. Plant Sci.">
        <title>Red Clover (Trifolium pratense) and Zigzag Clover (T. medium) - A Picture of Genomic Similarities and Differences.</title>
        <authorList>
            <person name="Dluhosova J."/>
            <person name="Istvanek J."/>
            <person name="Nedelnik J."/>
            <person name="Repkova J."/>
        </authorList>
    </citation>
    <scope>NUCLEOTIDE SEQUENCE [LARGE SCALE GENOMIC DNA]</scope>
    <source>
        <strain evidence="2">cv. 10/8</strain>
        <tissue evidence="1">Leaf</tissue>
    </source>
</reference>
<protein>
    <submittedName>
        <fullName evidence="1">Polynucleotidyl transferase</fullName>
    </submittedName>
</protein>
<accession>A0A392VYB9</accession>
<evidence type="ECO:0000313" key="1">
    <source>
        <dbReference type="EMBL" id="MCI92463.1"/>
    </source>
</evidence>
<evidence type="ECO:0000313" key="2">
    <source>
        <dbReference type="Proteomes" id="UP000265520"/>
    </source>
</evidence>
<keyword evidence="2" id="KW-1185">Reference proteome</keyword>
<sequence>MVLQLISGLTEAFSSVATLIHQSHPLPKFYQARSLLTLEEAGLAKMASTISHSSVHTTQQRPSEDTS</sequence>
<proteinExistence type="predicted"/>
<name>A0A392VYB9_9FABA</name>